<dbReference type="OrthoDB" id="4080456at2759"/>
<evidence type="ECO:0000313" key="2">
    <source>
        <dbReference type="EMBL" id="KNZ55891.1"/>
    </source>
</evidence>
<protein>
    <recommendedName>
        <fullName evidence="1">Smr domain-containing protein</fullName>
    </recommendedName>
</protein>
<dbReference type="PANTHER" id="PTHR46535">
    <property type="entry name" value="NEDD4-BINDING PROTEIN 2"/>
    <property type="match status" value="1"/>
</dbReference>
<dbReference type="PROSITE" id="PS50828">
    <property type="entry name" value="SMR"/>
    <property type="match status" value="1"/>
</dbReference>
<name>A0A0L6V540_9BASI</name>
<sequence>MDSLIKQYSPPLQPELIIALYNDYQQEQPNNSKEEELTQLLSTLANEQEPSIINQVHDILPNIPITQIHNAIQEATEPNNLQQIINILLQHSNQNSEKPTKQNKNIRKKLKLDTIHLNDILQRETHKRLIEQAQQHHQKNTINNDWAIAQSQISYLANLLNIPIPTINSIYHRKNYNMVLTLEELLSITESQKRTELTQNQIQLQLQLNFLRDTLPSENDHVLTRLLIVTDLDPGNALDLWIFLNELHASHGNLPFNQFISNPTKSFSTALASSSKLQFSSSMKSGTQQSHNVRRATKQEIESSLRILRTRRTHLQERVSSSRQLIVNSTGTHSSQNKQAIQNSISAIYAEDSRKIVKQIQDWELQLAQKTVEERQKLMGDPNSLDLHGLTKHQAIPIVSNYLQSWWSNHSHSVNNFNTSFVHPFRIITGAGTHSTNSRPALLPTIINLLDREHWKWKPEDDRSNGLIGALRVVGKSHS</sequence>
<feature type="domain" description="Smr" evidence="1">
    <location>
        <begin position="385"/>
        <end position="476"/>
    </location>
</feature>
<dbReference type="STRING" id="27349.A0A0L6V540"/>
<dbReference type="InterPro" id="IPR002625">
    <property type="entry name" value="Smr_dom"/>
</dbReference>
<evidence type="ECO:0000259" key="1">
    <source>
        <dbReference type="PROSITE" id="PS50828"/>
    </source>
</evidence>
<organism evidence="2 3">
    <name type="scientific">Puccinia sorghi</name>
    <dbReference type="NCBI Taxonomy" id="27349"/>
    <lineage>
        <taxon>Eukaryota</taxon>
        <taxon>Fungi</taxon>
        <taxon>Dikarya</taxon>
        <taxon>Basidiomycota</taxon>
        <taxon>Pucciniomycotina</taxon>
        <taxon>Pucciniomycetes</taxon>
        <taxon>Pucciniales</taxon>
        <taxon>Pucciniaceae</taxon>
        <taxon>Puccinia</taxon>
    </lineage>
</organism>
<dbReference type="Proteomes" id="UP000037035">
    <property type="component" value="Unassembled WGS sequence"/>
</dbReference>
<dbReference type="SMART" id="SM00463">
    <property type="entry name" value="SMR"/>
    <property type="match status" value="1"/>
</dbReference>
<proteinExistence type="predicted"/>
<dbReference type="InterPro" id="IPR052772">
    <property type="entry name" value="Endo/PolyKinase_Domain-Protein"/>
</dbReference>
<dbReference type="Gene3D" id="3.30.1370.110">
    <property type="match status" value="1"/>
</dbReference>
<gene>
    <name evidence="2" type="ORF">VP01_2551g2</name>
</gene>
<dbReference type="PANTHER" id="PTHR46535:SF1">
    <property type="entry name" value="NEDD4-BINDING PROTEIN 2"/>
    <property type="match status" value="1"/>
</dbReference>
<dbReference type="VEuPathDB" id="FungiDB:VP01_2551g2"/>
<dbReference type="AlphaFoldDB" id="A0A0L6V540"/>
<dbReference type="GO" id="GO:0004519">
    <property type="term" value="F:endonuclease activity"/>
    <property type="evidence" value="ECO:0007669"/>
    <property type="project" value="TreeGrafter"/>
</dbReference>
<dbReference type="GO" id="GO:0005634">
    <property type="term" value="C:nucleus"/>
    <property type="evidence" value="ECO:0007669"/>
    <property type="project" value="TreeGrafter"/>
</dbReference>
<comment type="caution">
    <text evidence="2">The sequence shown here is derived from an EMBL/GenBank/DDBJ whole genome shotgun (WGS) entry which is preliminary data.</text>
</comment>
<reference evidence="2 3" key="1">
    <citation type="submission" date="2015-08" db="EMBL/GenBank/DDBJ databases">
        <title>Next Generation Sequencing and Analysis of the Genome of Puccinia sorghi L Schw, the Causal Agent of Maize Common Rust.</title>
        <authorList>
            <person name="Rochi L."/>
            <person name="Burguener G."/>
            <person name="Darino M."/>
            <person name="Turjanski A."/>
            <person name="Kreff E."/>
            <person name="Dieguez M.J."/>
            <person name="Sacco F."/>
        </authorList>
    </citation>
    <scope>NUCLEOTIDE SEQUENCE [LARGE SCALE GENOMIC DNA]</scope>
    <source>
        <strain evidence="2 3">RO10H11247</strain>
    </source>
</reference>
<dbReference type="InterPro" id="IPR036063">
    <property type="entry name" value="Smr_dom_sf"/>
</dbReference>
<keyword evidence="3" id="KW-1185">Reference proteome</keyword>
<dbReference type="EMBL" id="LAVV01007449">
    <property type="protein sequence ID" value="KNZ55891.1"/>
    <property type="molecule type" value="Genomic_DNA"/>
</dbReference>
<dbReference type="SUPFAM" id="SSF160443">
    <property type="entry name" value="SMR domain-like"/>
    <property type="match status" value="1"/>
</dbReference>
<evidence type="ECO:0000313" key="3">
    <source>
        <dbReference type="Proteomes" id="UP000037035"/>
    </source>
</evidence>
<accession>A0A0L6V540</accession>